<accession>A0AAE0KGT3</accession>
<evidence type="ECO:0000313" key="3">
    <source>
        <dbReference type="Proteomes" id="UP001287356"/>
    </source>
</evidence>
<dbReference type="AlphaFoldDB" id="A0AAE0KGT3"/>
<dbReference type="InterPro" id="IPR052973">
    <property type="entry name" value="Fungal_sec-metab_reg_TF"/>
</dbReference>
<dbReference type="PANTHER" id="PTHR35392">
    <property type="entry name" value="ZN(II)2CYS6 TRANSCRIPTION FACTOR (EUROFUNG)-RELATED-RELATED"/>
    <property type="match status" value="1"/>
</dbReference>
<protein>
    <recommendedName>
        <fullName evidence="4">Zn(2)-C6 fungal-type domain-containing protein</fullName>
    </recommendedName>
</protein>
<organism evidence="2 3">
    <name type="scientific">Lasiosphaeria ovina</name>
    <dbReference type="NCBI Taxonomy" id="92902"/>
    <lineage>
        <taxon>Eukaryota</taxon>
        <taxon>Fungi</taxon>
        <taxon>Dikarya</taxon>
        <taxon>Ascomycota</taxon>
        <taxon>Pezizomycotina</taxon>
        <taxon>Sordariomycetes</taxon>
        <taxon>Sordariomycetidae</taxon>
        <taxon>Sordariales</taxon>
        <taxon>Lasiosphaeriaceae</taxon>
        <taxon>Lasiosphaeria</taxon>
    </lineage>
</organism>
<proteinExistence type="predicted"/>
<evidence type="ECO:0000313" key="2">
    <source>
        <dbReference type="EMBL" id="KAK3375515.1"/>
    </source>
</evidence>
<reference evidence="2" key="1">
    <citation type="journal article" date="2023" name="Mol. Phylogenet. Evol.">
        <title>Genome-scale phylogeny and comparative genomics of the fungal order Sordariales.</title>
        <authorList>
            <person name="Hensen N."/>
            <person name="Bonometti L."/>
            <person name="Westerberg I."/>
            <person name="Brannstrom I.O."/>
            <person name="Guillou S."/>
            <person name="Cros-Aarteil S."/>
            <person name="Calhoun S."/>
            <person name="Haridas S."/>
            <person name="Kuo A."/>
            <person name="Mondo S."/>
            <person name="Pangilinan J."/>
            <person name="Riley R."/>
            <person name="LaButti K."/>
            <person name="Andreopoulos B."/>
            <person name="Lipzen A."/>
            <person name="Chen C."/>
            <person name="Yan M."/>
            <person name="Daum C."/>
            <person name="Ng V."/>
            <person name="Clum A."/>
            <person name="Steindorff A."/>
            <person name="Ohm R.A."/>
            <person name="Martin F."/>
            <person name="Silar P."/>
            <person name="Natvig D.O."/>
            <person name="Lalanne C."/>
            <person name="Gautier V."/>
            <person name="Ament-Velasquez S.L."/>
            <person name="Kruys A."/>
            <person name="Hutchinson M.I."/>
            <person name="Powell A.J."/>
            <person name="Barry K."/>
            <person name="Miller A.N."/>
            <person name="Grigoriev I.V."/>
            <person name="Debuchy R."/>
            <person name="Gladieux P."/>
            <person name="Hiltunen Thoren M."/>
            <person name="Johannesson H."/>
        </authorList>
    </citation>
    <scope>NUCLEOTIDE SEQUENCE</scope>
    <source>
        <strain evidence="2">CBS 958.72</strain>
    </source>
</reference>
<keyword evidence="3" id="KW-1185">Reference proteome</keyword>
<feature type="region of interest" description="Disordered" evidence="1">
    <location>
        <begin position="257"/>
        <end position="293"/>
    </location>
</feature>
<evidence type="ECO:0000256" key="1">
    <source>
        <dbReference type="SAM" id="MobiDB-lite"/>
    </source>
</evidence>
<comment type="caution">
    <text evidence="2">The sequence shown here is derived from an EMBL/GenBank/DDBJ whole genome shotgun (WGS) entry which is preliminary data.</text>
</comment>
<sequence length="715" mass="78961">MANMEAELTHGTLLEAASLLHLPVDLLVERLGLAPDNLFTPSNTLPRDLRAAVPLWPLDGQTVGADSWPPYSDHGRSARHLLRVRGSGSGSGPGSEYGSLVSLASWDQNASESSRANPGPVSPSHGALSSSVSCASVPYQTVFDQATDSFLALPIPGTPATSVSYASGTKTEASFPAATLGSGPLPAAPAVSPSPSEAASLPAPKVSEPDGQAANHANPHSQDVDNDEFAITSQEVEEATANAPLLGPCSRVWTLPPRIRRKTKAKPNDAATSKQKRDACAVAKNGPKRRGAYTDETKKRNTALTRVLKSCIRCRMNRGRCNPDPSDPYGPCLTCKHITGPTLCKMPCYRYIVTDASLYREQQAPYQLFTKRWQTMDIVDIPANGWASSDIRTIVVSPNHLDAPFATRVREFIPVEGDLLEEQWMTQNGMQRVAIPRYAVASMQEAAADMTDYIEKNVHNFISVTIGNLDHLIWETYMTAFRHIGTAATPEERSLLTNTFRLWVTCRLISNPVHICGEDKLGGQPVYSPESLHNGKVPMPLIMTAQFECINYTTFLRPWSRALLKQLNELVLAKKREYWLTIYLVLFILLHSCAMTTRRDEDSARQWNVEEKYANPASIKAHHTGAQTMLAHFHFINKGVMPFSLPHTPAGREELSRAANLDKSQLDFVWRTSDMIKDAEIASKMRAARERDDKGDDLYWISMLYDKNWEPVKND</sequence>
<gene>
    <name evidence="2" type="ORF">B0T24DRAFT_571758</name>
</gene>
<dbReference type="PANTHER" id="PTHR35392:SF3">
    <property type="entry name" value="ZN(2)-C6 FUNGAL-TYPE DOMAIN-CONTAINING PROTEIN"/>
    <property type="match status" value="1"/>
</dbReference>
<dbReference type="Proteomes" id="UP001287356">
    <property type="component" value="Unassembled WGS sequence"/>
</dbReference>
<feature type="region of interest" description="Disordered" evidence="1">
    <location>
        <begin position="186"/>
        <end position="225"/>
    </location>
</feature>
<evidence type="ECO:0008006" key="4">
    <source>
        <dbReference type="Google" id="ProtNLM"/>
    </source>
</evidence>
<feature type="region of interest" description="Disordered" evidence="1">
    <location>
        <begin position="110"/>
        <end position="130"/>
    </location>
</feature>
<name>A0AAE0KGT3_9PEZI</name>
<dbReference type="EMBL" id="JAULSN010000003">
    <property type="protein sequence ID" value="KAK3375515.1"/>
    <property type="molecule type" value="Genomic_DNA"/>
</dbReference>
<feature type="compositionally biased region" description="Low complexity" evidence="1">
    <location>
        <begin position="186"/>
        <end position="204"/>
    </location>
</feature>
<reference evidence="2" key="2">
    <citation type="submission" date="2023-06" db="EMBL/GenBank/DDBJ databases">
        <authorList>
            <consortium name="Lawrence Berkeley National Laboratory"/>
            <person name="Haridas S."/>
            <person name="Hensen N."/>
            <person name="Bonometti L."/>
            <person name="Westerberg I."/>
            <person name="Brannstrom I.O."/>
            <person name="Guillou S."/>
            <person name="Cros-Aarteil S."/>
            <person name="Calhoun S."/>
            <person name="Kuo A."/>
            <person name="Mondo S."/>
            <person name="Pangilinan J."/>
            <person name="Riley R."/>
            <person name="Labutti K."/>
            <person name="Andreopoulos B."/>
            <person name="Lipzen A."/>
            <person name="Chen C."/>
            <person name="Yanf M."/>
            <person name="Daum C."/>
            <person name="Ng V."/>
            <person name="Clum A."/>
            <person name="Steindorff A."/>
            <person name="Ohm R."/>
            <person name="Martin F."/>
            <person name="Silar P."/>
            <person name="Natvig D."/>
            <person name="Lalanne C."/>
            <person name="Gautier V."/>
            <person name="Ament-Velasquez S.L."/>
            <person name="Kruys A."/>
            <person name="Hutchinson M.I."/>
            <person name="Powell A.J."/>
            <person name="Barry K."/>
            <person name="Miller A.N."/>
            <person name="Grigoriev I.V."/>
            <person name="Debuchy R."/>
            <person name="Gladieux P."/>
            <person name="Thoren M.H."/>
            <person name="Johannesson H."/>
        </authorList>
    </citation>
    <scope>NUCLEOTIDE SEQUENCE</scope>
    <source>
        <strain evidence="2">CBS 958.72</strain>
    </source>
</reference>